<keyword evidence="1" id="KW-0472">Membrane</keyword>
<protein>
    <submittedName>
        <fullName evidence="2">Uncharacterized protein</fullName>
    </submittedName>
</protein>
<feature type="transmembrane region" description="Helical" evidence="1">
    <location>
        <begin position="65"/>
        <end position="87"/>
    </location>
</feature>
<keyword evidence="3" id="KW-1185">Reference proteome</keyword>
<keyword evidence="1" id="KW-1133">Transmembrane helix</keyword>
<dbReference type="Pfam" id="PF20327">
    <property type="entry name" value="DUF6622"/>
    <property type="match status" value="1"/>
</dbReference>
<dbReference type="KEGG" id="ttu:TERTU_4399"/>
<name>C5BIZ9_TERTT</name>
<proteinExistence type="predicted"/>
<accession>C5BIZ9</accession>
<keyword evidence="1" id="KW-0812">Transmembrane</keyword>
<evidence type="ECO:0000256" key="1">
    <source>
        <dbReference type="SAM" id="Phobius"/>
    </source>
</evidence>
<dbReference type="AlphaFoldDB" id="C5BIZ9"/>
<dbReference type="EMBL" id="CP001614">
    <property type="protein sequence ID" value="ACR11895.1"/>
    <property type="molecule type" value="Genomic_DNA"/>
</dbReference>
<sequence>MSAACAWGYVRRSRIADGISYLPEEKRFEIKGSFAPLIIILCIFTVKYIHGAISALKPELTQTITFISIFAFFNGIFFGFFTARIALFWDVYRARSIEHTKENLTQSL</sequence>
<evidence type="ECO:0000313" key="3">
    <source>
        <dbReference type="Proteomes" id="UP000009080"/>
    </source>
</evidence>
<reference evidence="2 3" key="1">
    <citation type="journal article" date="2009" name="PLoS ONE">
        <title>The complete genome of Teredinibacter turnerae T7901: an intracellular endosymbiont of marine wood-boring bivalves (shipworms).</title>
        <authorList>
            <person name="Yang J.C."/>
            <person name="Madupu R."/>
            <person name="Durkin A.S."/>
            <person name="Ekborg N.A."/>
            <person name="Pedamallu C.S."/>
            <person name="Hostetler J.B."/>
            <person name="Radune D."/>
            <person name="Toms B.S."/>
            <person name="Henrissat B."/>
            <person name="Coutinho P.M."/>
            <person name="Schwarz S."/>
            <person name="Field L."/>
            <person name="Trindade-Silva A.E."/>
            <person name="Soares C.A.G."/>
            <person name="Elshahawi S."/>
            <person name="Hanora A."/>
            <person name="Schmidt E.W."/>
            <person name="Haygood M.G."/>
            <person name="Posfai J."/>
            <person name="Benner J."/>
            <person name="Madinger C."/>
            <person name="Nove J."/>
            <person name="Anton B."/>
            <person name="Chaudhary K."/>
            <person name="Foster J."/>
            <person name="Holman A."/>
            <person name="Kumar S."/>
            <person name="Lessard P.A."/>
            <person name="Luyten Y.A."/>
            <person name="Slatko B."/>
            <person name="Wood N."/>
            <person name="Wu B."/>
            <person name="Teplitski M."/>
            <person name="Mougous J.D."/>
            <person name="Ward N."/>
            <person name="Eisen J.A."/>
            <person name="Badger J.H."/>
            <person name="Distel D.L."/>
        </authorList>
    </citation>
    <scope>NUCLEOTIDE SEQUENCE [LARGE SCALE GENOMIC DNA]</scope>
    <source>
        <strain evidence="3">ATCC 39867 / T7901</strain>
    </source>
</reference>
<evidence type="ECO:0000313" key="2">
    <source>
        <dbReference type="EMBL" id="ACR11895.1"/>
    </source>
</evidence>
<organism evidence="2 3">
    <name type="scientific">Teredinibacter turnerae (strain ATCC 39867 / T7901)</name>
    <dbReference type="NCBI Taxonomy" id="377629"/>
    <lineage>
        <taxon>Bacteria</taxon>
        <taxon>Pseudomonadati</taxon>
        <taxon>Pseudomonadota</taxon>
        <taxon>Gammaproteobacteria</taxon>
        <taxon>Cellvibrionales</taxon>
        <taxon>Cellvibrionaceae</taxon>
        <taxon>Teredinibacter</taxon>
    </lineage>
</organism>
<feature type="transmembrane region" description="Helical" evidence="1">
    <location>
        <begin position="34"/>
        <end position="53"/>
    </location>
</feature>
<dbReference type="HOGENOM" id="CLU_2195651_0_0_6"/>
<dbReference type="InterPro" id="IPR046730">
    <property type="entry name" value="DUF6622"/>
</dbReference>
<dbReference type="Proteomes" id="UP000009080">
    <property type="component" value="Chromosome"/>
</dbReference>
<gene>
    <name evidence="2" type="ordered locus">TERTU_4399</name>
</gene>